<dbReference type="InterPro" id="IPR022682">
    <property type="entry name" value="Calpain_domain_III"/>
</dbReference>
<dbReference type="PANTHER" id="PTHR10183:SF433">
    <property type="entry name" value="CALPAIN-A-RELATED"/>
    <property type="match status" value="1"/>
</dbReference>
<dbReference type="Pfam" id="PF01067">
    <property type="entry name" value="Calpain_III"/>
    <property type="match status" value="1"/>
</dbReference>
<dbReference type="Gene3D" id="2.60.120.380">
    <property type="match status" value="1"/>
</dbReference>
<dbReference type="InterPro" id="IPR022684">
    <property type="entry name" value="Calpain_cysteine_protease"/>
</dbReference>
<dbReference type="InterPro" id="IPR038765">
    <property type="entry name" value="Papain-like_cys_pep_sf"/>
</dbReference>
<name>A0A4Z2CQ68_SCHJA</name>
<dbReference type="GO" id="GO:0005737">
    <property type="term" value="C:cytoplasm"/>
    <property type="evidence" value="ECO:0007669"/>
    <property type="project" value="TreeGrafter"/>
</dbReference>
<dbReference type="FunFam" id="3.90.70.10:FF:000001">
    <property type="entry name" value="Calpain-1 catalytic subunit"/>
    <property type="match status" value="1"/>
</dbReference>
<keyword evidence="2 6" id="KW-0645">Protease</keyword>
<dbReference type="CDD" id="cd00044">
    <property type="entry name" value="CysPc"/>
    <property type="match status" value="1"/>
</dbReference>
<accession>A0A4Z2CQ68</accession>
<feature type="domain" description="Calpain catalytic" evidence="7">
    <location>
        <begin position="148"/>
        <end position="445"/>
    </location>
</feature>
<dbReference type="InterPro" id="IPR000169">
    <property type="entry name" value="Pept_cys_AS"/>
</dbReference>
<dbReference type="PROSITE" id="PS00139">
    <property type="entry name" value="THIOL_PROTEASE_CYS"/>
    <property type="match status" value="1"/>
</dbReference>
<comment type="similarity">
    <text evidence="1">Belongs to the peptidase C2 family.</text>
</comment>
<dbReference type="AlphaFoldDB" id="A0A4Z2CQ68"/>
<dbReference type="SMART" id="SM00720">
    <property type="entry name" value="calpain_III"/>
    <property type="match status" value="1"/>
</dbReference>
<dbReference type="InterPro" id="IPR011992">
    <property type="entry name" value="EF-hand-dom_pair"/>
</dbReference>
<keyword evidence="4 6" id="KW-0788">Thiol protease</keyword>
<feature type="active site" evidence="5 6">
    <location>
        <position position="203"/>
    </location>
</feature>
<proteinExistence type="inferred from homology"/>
<comment type="caution">
    <text evidence="8">The sequence shown here is derived from an EMBL/GenBank/DDBJ whole genome shotgun (WGS) entry which is preliminary data.</text>
</comment>
<dbReference type="SUPFAM" id="SSF49758">
    <property type="entry name" value="Calpain large subunit, middle domain (domain III)"/>
    <property type="match status" value="1"/>
</dbReference>
<evidence type="ECO:0000256" key="6">
    <source>
        <dbReference type="PROSITE-ProRule" id="PRU00239"/>
    </source>
</evidence>
<dbReference type="STRING" id="6182.A0A4Z2CQ68"/>
<organism evidence="8 9">
    <name type="scientific">Schistosoma japonicum</name>
    <name type="common">Blood fluke</name>
    <dbReference type="NCBI Taxonomy" id="6182"/>
    <lineage>
        <taxon>Eukaryota</taxon>
        <taxon>Metazoa</taxon>
        <taxon>Spiralia</taxon>
        <taxon>Lophotrochozoa</taxon>
        <taxon>Platyhelminthes</taxon>
        <taxon>Trematoda</taxon>
        <taxon>Digenea</taxon>
        <taxon>Strigeidida</taxon>
        <taxon>Schistosomatoidea</taxon>
        <taxon>Schistosomatidae</taxon>
        <taxon>Schistosoma</taxon>
    </lineage>
</organism>
<feature type="active site" evidence="5 6">
    <location>
        <position position="362"/>
    </location>
</feature>
<dbReference type="Proteomes" id="UP000311919">
    <property type="component" value="Unassembled WGS sequence"/>
</dbReference>
<evidence type="ECO:0000313" key="9">
    <source>
        <dbReference type="Proteomes" id="UP000311919"/>
    </source>
</evidence>
<dbReference type="Gene3D" id="3.90.70.10">
    <property type="entry name" value="Cysteine proteinases"/>
    <property type="match status" value="1"/>
</dbReference>
<evidence type="ECO:0000256" key="3">
    <source>
        <dbReference type="ARBA" id="ARBA00022801"/>
    </source>
</evidence>
<keyword evidence="9" id="KW-1185">Reference proteome</keyword>
<keyword evidence="3 6" id="KW-0378">Hydrolase</keyword>
<dbReference type="GO" id="GO:0006508">
    <property type="term" value="P:proteolysis"/>
    <property type="evidence" value="ECO:0007669"/>
    <property type="project" value="UniProtKB-KW"/>
</dbReference>
<dbReference type="InterPro" id="IPR036213">
    <property type="entry name" value="Calpain_III_sf"/>
</dbReference>
<dbReference type="Pfam" id="PF00648">
    <property type="entry name" value="Peptidase_C2"/>
    <property type="match status" value="1"/>
</dbReference>
<evidence type="ECO:0000313" key="8">
    <source>
        <dbReference type="EMBL" id="TNN06407.1"/>
    </source>
</evidence>
<dbReference type="OrthoDB" id="424753at2759"/>
<evidence type="ECO:0000256" key="5">
    <source>
        <dbReference type="PIRSR" id="PIRSR622684-1"/>
    </source>
</evidence>
<gene>
    <name evidence="8" type="ORF">EWB00_008390</name>
</gene>
<dbReference type="Gene3D" id="1.10.238.10">
    <property type="entry name" value="EF-hand"/>
    <property type="match status" value="1"/>
</dbReference>
<evidence type="ECO:0000259" key="7">
    <source>
        <dbReference type="PROSITE" id="PS50203"/>
    </source>
</evidence>
<dbReference type="SUPFAM" id="SSF54001">
    <property type="entry name" value="Cysteine proteinases"/>
    <property type="match status" value="1"/>
</dbReference>
<dbReference type="EMBL" id="SKCS01000465">
    <property type="protein sequence ID" value="TNN06407.1"/>
    <property type="molecule type" value="Genomic_DNA"/>
</dbReference>
<dbReference type="InterPro" id="IPR033883">
    <property type="entry name" value="C2_III"/>
</dbReference>
<dbReference type="CDD" id="cd00214">
    <property type="entry name" value="Calpain_III"/>
    <property type="match status" value="1"/>
</dbReference>
<dbReference type="PROSITE" id="PS50203">
    <property type="entry name" value="CALPAIN_CAT"/>
    <property type="match status" value="1"/>
</dbReference>
<sequence length="803" mass="91745">MDMINDYLLDFDFDNKVHLRHKKHNNENETECHGIPQNYKDILQPNVCGKRLQLNSKIPWSITPKGYAKLHEKLTLICIPQSSGKDSSIVDRVYKKIFFENSSSGINGYTSSSSSKSETAYPDPTTVGLMKISEYETIGTKITEVRELYEDSSFPANDTSIGNLPEVLGKVEWKRPKDINSCAVFCARSFSRFDVDQGALGDCWFNAVLATITKYPSLMRNIIPSNQNLSGANYLGAVKFNFWRFGQWVEVVIDDRLPVLKGTNKLVFMHSTDGTEFWSSLLEKAYAKLCGSYGHLTGGFQSEAMEDFTGGICQTIMLNSKYRPPNLLHMMKIYTKTCCILGADIGGEKNKKREELGLVGSHAYSLTGFGKVKYKGNEMHLVRLRNPWGQHEWKGAWSDNSPEWKDVRSSDKKELNYKQREDGEFWMSYEDFVKYFSLLEVCHLGLASLDYKDDIDKKRRFEEIGFVGKWVANVNAGGSINYYESFCMNPQYVFTVGTDPISKDNKTTIIVGIMQEHRRFLYGGDYLPIGFELFEVSNSQKSRLTSADLSCRKPLLSTDYIPRREVTLEARVFPGTFIIVPTTYNPNEEAEFLLRVFSSAKMTQSELDEENAYQGFPRETMESLQHTMLKEFTKLESKFMKFCNPITETISSIELSSILNHNDHKDNIYGFLEFNNSLCSCLIASASTNLTGQIDLEEFLNLFVSIKGWSLAFKKYDDRRGCVKSAKLRDLLRNAGYTVSNRVYSALAHRYVDLKSGRINYENFLYCMANVKQAFEVVVYHPKSEKDILMFSIEDYLRLSLST</sequence>
<evidence type="ECO:0000256" key="1">
    <source>
        <dbReference type="ARBA" id="ARBA00007623"/>
    </source>
</evidence>
<reference evidence="8 9" key="1">
    <citation type="submission" date="2019-03" db="EMBL/GenBank/DDBJ databases">
        <title>An improved genome assembly of the fluke Schistosoma japonicum.</title>
        <authorList>
            <person name="Hu W."/>
            <person name="Luo F."/>
            <person name="Yin M."/>
            <person name="Mo X."/>
            <person name="Sun C."/>
            <person name="Wu Q."/>
            <person name="Zhu B."/>
            <person name="Xiang M."/>
            <person name="Wang J."/>
            <person name="Wang Y."/>
            <person name="Zhang T."/>
            <person name="Xu B."/>
            <person name="Zheng H."/>
            <person name="Feng Z."/>
        </authorList>
    </citation>
    <scope>NUCLEOTIDE SEQUENCE [LARGE SCALE GENOMIC DNA]</scope>
    <source>
        <strain evidence="8">HuSjv2</strain>
        <tissue evidence="8">Worms</tissue>
    </source>
</reference>
<evidence type="ECO:0000256" key="4">
    <source>
        <dbReference type="ARBA" id="ARBA00022807"/>
    </source>
</evidence>
<dbReference type="InterPro" id="IPR001300">
    <property type="entry name" value="Peptidase_C2_calpain_cat"/>
</dbReference>
<dbReference type="SUPFAM" id="SSF47473">
    <property type="entry name" value="EF-hand"/>
    <property type="match status" value="1"/>
</dbReference>
<protein>
    <submittedName>
        <fullName evidence="8">Calpain isoform 1</fullName>
    </submittedName>
</protein>
<evidence type="ECO:0000256" key="2">
    <source>
        <dbReference type="ARBA" id="ARBA00022670"/>
    </source>
</evidence>
<dbReference type="PANTHER" id="PTHR10183">
    <property type="entry name" value="CALPAIN"/>
    <property type="match status" value="1"/>
</dbReference>
<dbReference type="InterPro" id="IPR022683">
    <property type="entry name" value="Calpain_III"/>
</dbReference>
<dbReference type="SMART" id="SM00230">
    <property type="entry name" value="CysPc"/>
    <property type="match status" value="1"/>
</dbReference>
<dbReference type="GO" id="GO:0004198">
    <property type="term" value="F:calcium-dependent cysteine-type endopeptidase activity"/>
    <property type="evidence" value="ECO:0007669"/>
    <property type="project" value="InterPro"/>
</dbReference>
<dbReference type="PRINTS" id="PR00704">
    <property type="entry name" value="CALPAIN"/>
</dbReference>
<feature type="active site" evidence="5 6">
    <location>
        <position position="386"/>
    </location>
</feature>